<keyword evidence="3" id="KW-1185">Reference proteome</keyword>
<evidence type="ECO:0000256" key="1">
    <source>
        <dbReference type="SAM" id="MobiDB-lite"/>
    </source>
</evidence>
<name>A0ABT1T1C8_9SPHI</name>
<dbReference type="EMBL" id="JANHOH010000001">
    <property type="protein sequence ID" value="MCQ6958425.1"/>
    <property type="molecule type" value="Genomic_DNA"/>
</dbReference>
<organism evidence="2 3">
    <name type="scientific">Mucilaginibacter aquariorum</name>
    <dbReference type="NCBI Taxonomy" id="2967225"/>
    <lineage>
        <taxon>Bacteria</taxon>
        <taxon>Pseudomonadati</taxon>
        <taxon>Bacteroidota</taxon>
        <taxon>Sphingobacteriia</taxon>
        <taxon>Sphingobacteriales</taxon>
        <taxon>Sphingobacteriaceae</taxon>
        <taxon>Mucilaginibacter</taxon>
    </lineage>
</organism>
<accession>A0ABT1T1C8</accession>
<gene>
    <name evidence="2" type="ORF">NPE20_10665</name>
</gene>
<evidence type="ECO:0000313" key="3">
    <source>
        <dbReference type="Proteomes" id="UP001204376"/>
    </source>
</evidence>
<protein>
    <submittedName>
        <fullName evidence="2">Uncharacterized protein</fullName>
    </submittedName>
</protein>
<feature type="compositionally biased region" description="Basic and acidic residues" evidence="1">
    <location>
        <begin position="48"/>
        <end position="64"/>
    </location>
</feature>
<feature type="compositionally biased region" description="Basic and acidic residues" evidence="1">
    <location>
        <begin position="70"/>
        <end position="86"/>
    </location>
</feature>
<dbReference type="RefSeq" id="WP_256538599.1">
    <property type="nucleotide sequence ID" value="NZ_JANHOH010000001.1"/>
</dbReference>
<proteinExistence type="predicted"/>
<dbReference type="Proteomes" id="UP001204376">
    <property type="component" value="Unassembled WGS sequence"/>
</dbReference>
<comment type="caution">
    <text evidence="2">The sequence shown here is derived from an EMBL/GenBank/DDBJ whole genome shotgun (WGS) entry which is preliminary data.</text>
</comment>
<reference evidence="2 3" key="1">
    <citation type="submission" date="2022-07" db="EMBL/GenBank/DDBJ databases">
        <title>Mucilaginibacter sp. JC4.</title>
        <authorList>
            <person name="Le V."/>
            <person name="Ko S.-R."/>
            <person name="Ahn C.-Y."/>
            <person name="Oh H.-M."/>
        </authorList>
    </citation>
    <scope>NUCLEOTIDE SEQUENCE [LARGE SCALE GENOMIC DNA]</scope>
    <source>
        <strain evidence="2 3">JC4</strain>
    </source>
</reference>
<evidence type="ECO:0000313" key="2">
    <source>
        <dbReference type="EMBL" id="MCQ6958425.1"/>
    </source>
</evidence>
<feature type="region of interest" description="Disordered" evidence="1">
    <location>
        <begin position="28"/>
        <end position="86"/>
    </location>
</feature>
<sequence>MSFFFMQMKSLALNWNSTYQTGVKMSIDKKTEKAGEEKEWENPQAPEKTSDERDREQLARQYKEAKRRHDNLSENQEKENEENNKE</sequence>
<feature type="compositionally biased region" description="Basic and acidic residues" evidence="1">
    <location>
        <begin position="28"/>
        <end position="41"/>
    </location>
</feature>